<proteinExistence type="predicted"/>
<keyword evidence="3" id="KW-1185">Reference proteome</keyword>
<evidence type="ECO:0000313" key="2">
    <source>
        <dbReference type="EMBL" id="KAG6652665.1"/>
    </source>
</evidence>
<organism evidence="2 3">
    <name type="scientific">Carya illinoinensis</name>
    <name type="common">Pecan</name>
    <dbReference type="NCBI Taxonomy" id="32201"/>
    <lineage>
        <taxon>Eukaryota</taxon>
        <taxon>Viridiplantae</taxon>
        <taxon>Streptophyta</taxon>
        <taxon>Embryophyta</taxon>
        <taxon>Tracheophyta</taxon>
        <taxon>Spermatophyta</taxon>
        <taxon>Magnoliopsida</taxon>
        <taxon>eudicotyledons</taxon>
        <taxon>Gunneridae</taxon>
        <taxon>Pentapetalae</taxon>
        <taxon>rosids</taxon>
        <taxon>fabids</taxon>
        <taxon>Fagales</taxon>
        <taxon>Juglandaceae</taxon>
        <taxon>Carya</taxon>
    </lineage>
</organism>
<dbReference type="Proteomes" id="UP000811609">
    <property type="component" value="Chromosome 5"/>
</dbReference>
<accession>A0A8T1QE53</accession>
<gene>
    <name evidence="2" type="ORF">CIPAW_05G021700</name>
</gene>
<dbReference type="AlphaFoldDB" id="A0A8T1QE53"/>
<feature type="region of interest" description="Disordered" evidence="1">
    <location>
        <begin position="1"/>
        <end position="29"/>
    </location>
</feature>
<sequence length="29" mass="3083">MVGLPPDSVARPPLSSPSIKPSHTNQQIQ</sequence>
<reference evidence="2" key="1">
    <citation type="submission" date="2020-12" db="EMBL/GenBank/DDBJ databases">
        <title>WGS assembly of Carya illinoinensis cv. Pawnee.</title>
        <authorList>
            <person name="Platts A."/>
            <person name="Shu S."/>
            <person name="Wright S."/>
            <person name="Barry K."/>
            <person name="Edger P."/>
            <person name="Pires J.C."/>
            <person name="Schmutz J."/>
        </authorList>
    </citation>
    <scope>NUCLEOTIDE SEQUENCE</scope>
    <source>
        <tissue evidence="2">Leaf</tissue>
    </source>
</reference>
<evidence type="ECO:0000256" key="1">
    <source>
        <dbReference type="SAM" id="MobiDB-lite"/>
    </source>
</evidence>
<protein>
    <submittedName>
        <fullName evidence="2">Uncharacterized protein</fullName>
    </submittedName>
</protein>
<dbReference type="EMBL" id="CM031813">
    <property type="protein sequence ID" value="KAG6652665.1"/>
    <property type="molecule type" value="Genomic_DNA"/>
</dbReference>
<feature type="compositionally biased region" description="Polar residues" evidence="1">
    <location>
        <begin position="16"/>
        <end position="29"/>
    </location>
</feature>
<comment type="caution">
    <text evidence="2">The sequence shown here is derived from an EMBL/GenBank/DDBJ whole genome shotgun (WGS) entry which is preliminary data.</text>
</comment>
<evidence type="ECO:0000313" key="3">
    <source>
        <dbReference type="Proteomes" id="UP000811609"/>
    </source>
</evidence>
<name>A0A8T1QE53_CARIL</name>